<keyword evidence="1" id="KW-0732">Signal</keyword>
<keyword evidence="3" id="KW-1185">Reference proteome</keyword>
<dbReference type="InterPro" id="IPR025533">
    <property type="entry name" value="DUF4419"/>
</dbReference>
<accession>A0A9P4TYJ5</accession>
<evidence type="ECO:0000313" key="2">
    <source>
        <dbReference type="EMBL" id="KAF2429953.1"/>
    </source>
</evidence>
<evidence type="ECO:0000313" key="3">
    <source>
        <dbReference type="Proteomes" id="UP000800235"/>
    </source>
</evidence>
<dbReference type="PANTHER" id="PTHR31252">
    <property type="entry name" value="DUF4419 DOMAIN-CONTAINING PROTEIN"/>
    <property type="match status" value="1"/>
</dbReference>
<dbReference type="PANTHER" id="PTHR31252:SF11">
    <property type="entry name" value="DUF4419 DOMAIN-CONTAINING PROTEIN"/>
    <property type="match status" value="1"/>
</dbReference>
<reference evidence="2" key="1">
    <citation type="journal article" date="2020" name="Stud. Mycol.">
        <title>101 Dothideomycetes genomes: a test case for predicting lifestyles and emergence of pathogens.</title>
        <authorList>
            <person name="Haridas S."/>
            <person name="Albert R."/>
            <person name="Binder M."/>
            <person name="Bloem J."/>
            <person name="Labutti K."/>
            <person name="Salamov A."/>
            <person name="Andreopoulos B."/>
            <person name="Baker S."/>
            <person name="Barry K."/>
            <person name="Bills G."/>
            <person name="Bluhm B."/>
            <person name="Cannon C."/>
            <person name="Castanera R."/>
            <person name="Culley D."/>
            <person name="Daum C."/>
            <person name="Ezra D."/>
            <person name="Gonzalez J."/>
            <person name="Henrissat B."/>
            <person name="Kuo A."/>
            <person name="Liang C."/>
            <person name="Lipzen A."/>
            <person name="Lutzoni F."/>
            <person name="Magnuson J."/>
            <person name="Mondo S."/>
            <person name="Nolan M."/>
            <person name="Ohm R."/>
            <person name="Pangilinan J."/>
            <person name="Park H.-J."/>
            <person name="Ramirez L."/>
            <person name="Alfaro M."/>
            <person name="Sun H."/>
            <person name="Tritt A."/>
            <person name="Yoshinaga Y."/>
            <person name="Zwiers L.-H."/>
            <person name="Turgeon B."/>
            <person name="Goodwin S."/>
            <person name="Spatafora J."/>
            <person name="Crous P."/>
            <person name="Grigoriev I."/>
        </authorList>
    </citation>
    <scope>NUCLEOTIDE SEQUENCE</scope>
    <source>
        <strain evidence="2">CBS 130266</strain>
    </source>
</reference>
<feature type="chain" id="PRO_5040295683" evidence="1">
    <location>
        <begin position="20"/>
        <end position="431"/>
    </location>
</feature>
<protein>
    <submittedName>
        <fullName evidence="2">Uncharacterized protein</fullName>
    </submittedName>
</protein>
<dbReference type="Proteomes" id="UP000800235">
    <property type="component" value="Unassembled WGS sequence"/>
</dbReference>
<evidence type="ECO:0000256" key="1">
    <source>
        <dbReference type="SAM" id="SignalP"/>
    </source>
</evidence>
<comment type="caution">
    <text evidence="2">The sequence shown here is derived from an EMBL/GenBank/DDBJ whole genome shotgun (WGS) entry which is preliminary data.</text>
</comment>
<dbReference type="OrthoDB" id="9978173at2759"/>
<dbReference type="EMBL" id="MU007042">
    <property type="protein sequence ID" value="KAF2429953.1"/>
    <property type="molecule type" value="Genomic_DNA"/>
</dbReference>
<proteinExistence type="predicted"/>
<dbReference type="AlphaFoldDB" id="A0A9P4TYJ5"/>
<sequence length="431" mass="47885">MGHSRLLLLFSALHCSISAVTVIPLTLNIPKPYESDAAPVTSDSDLLSKLHTGSNLSTEPMFSTYTWEHNNKIPLNGTYASQDSFVRGAIDASAKHQHLVIQPQDVWLTVLKQLSFYLRKHKDDKEVAENWDNREGKATPSHSGLFLRDLARYTRDQFNLRSKADWMLEWARPGFTTISQHPYYMIQNSTEELMANALLMSSPYPSTEDMPAFPCKNGFPSITLNGTQSDWKAILEKISSLEKFGKEPKLYGRLLHAVVSRFVQTFDNPNDPATRLFWNNMITITARQNLCSSTELITGWINAFHMWTPAGNLAITAAVTTASEAVQLDGITFPWRHAKDTPIANSHVPMCVDGDSPISASSPILVGMLAKSVKQGKPEGYEAAMKLAGFTLPSTVAESDHSILQPLPIWIAHYNATGNCCTPDMERTGRC</sequence>
<name>A0A9P4TYJ5_9PEZI</name>
<organism evidence="2 3">
    <name type="scientific">Tothia fuscella</name>
    <dbReference type="NCBI Taxonomy" id="1048955"/>
    <lineage>
        <taxon>Eukaryota</taxon>
        <taxon>Fungi</taxon>
        <taxon>Dikarya</taxon>
        <taxon>Ascomycota</taxon>
        <taxon>Pezizomycotina</taxon>
        <taxon>Dothideomycetes</taxon>
        <taxon>Pleosporomycetidae</taxon>
        <taxon>Venturiales</taxon>
        <taxon>Cylindrosympodiaceae</taxon>
        <taxon>Tothia</taxon>
    </lineage>
</organism>
<dbReference type="Pfam" id="PF14388">
    <property type="entry name" value="DUF4419"/>
    <property type="match status" value="1"/>
</dbReference>
<gene>
    <name evidence="2" type="ORF">EJ08DRAFT_716097</name>
</gene>
<feature type="signal peptide" evidence="1">
    <location>
        <begin position="1"/>
        <end position="19"/>
    </location>
</feature>